<keyword evidence="8" id="KW-1185">Reference proteome</keyword>
<evidence type="ECO:0000256" key="2">
    <source>
        <dbReference type="ARBA" id="ARBA00023015"/>
    </source>
</evidence>
<evidence type="ECO:0000259" key="6">
    <source>
        <dbReference type="PROSITE" id="PS50977"/>
    </source>
</evidence>
<feature type="domain" description="HTH tetR-type" evidence="6">
    <location>
        <begin position="8"/>
        <end position="68"/>
    </location>
</feature>
<dbReference type="Proteomes" id="UP001242811">
    <property type="component" value="Unassembled WGS sequence"/>
</dbReference>
<keyword evidence="2" id="KW-0805">Transcription regulation</keyword>
<dbReference type="InterPro" id="IPR036271">
    <property type="entry name" value="Tet_transcr_reg_TetR-rel_C_sf"/>
</dbReference>
<keyword evidence="4" id="KW-0804">Transcription</keyword>
<dbReference type="RefSeq" id="WP_152379388.1">
    <property type="nucleotide sequence ID" value="NZ_CP045298.1"/>
</dbReference>
<dbReference type="SUPFAM" id="SSF48498">
    <property type="entry name" value="Tetracyclin repressor-like, C-terminal domain"/>
    <property type="match status" value="1"/>
</dbReference>
<evidence type="ECO:0000256" key="3">
    <source>
        <dbReference type="ARBA" id="ARBA00023125"/>
    </source>
</evidence>
<keyword evidence="1" id="KW-0678">Repressor</keyword>
<dbReference type="Pfam" id="PF00440">
    <property type="entry name" value="TetR_N"/>
    <property type="match status" value="1"/>
</dbReference>
<comment type="caution">
    <text evidence="7">The sequence shown here is derived from an EMBL/GenBank/DDBJ whole genome shotgun (WGS) entry which is preliminary data.</text>
</comment>
<evidence type="ECO:0000313" key="7">
    <source>
        <dbReference type="EMBL" id="MDQ0496337.1"/>
    </source>
</evidence>
<protein>
    <submittedName>
        <fullName evidence="7">AcrR family transcriptional regulator</fullName>
    </submittedName>
</protein>
<dbReference type="PROSITE" id="PS50977">
    <property type="entry name" value="HTH_TETR_2"/>
    <property type="match status" value="1"/>
</dbReference>
<evidence type="ECO:0000256" key="5">
    <source>
        <dbReference type="PROSITE-ProRule" id="PRU00335"/>
    </source>
</evidence>
<name>A0ABU0L4V4_9BACL</name>
<dbReference type="Gene3D" id="1.10.357.10">
    <property type="entry name" value="Tetracycline Repressor, domain 2"/>
    <property type="match status" value="1"/>
</dbReference>
<keyword evidence="3 5" id="KW-0238">DNA-binding</keyword>
<dbReference type="PRINTS" id="PR00455">
    <property type="entry name" value="HTHTETR"/>
</dbReference>
<dbReference type="PROSITE" id="PS01081">
    <property type="entry name" value="HTH_TETR_1"/>
    <property type="match status" value="1"/>
</dbReference>
<organism evidence="7 8">
    <name type="scientific">Paenibacillus brasilensis</name>
    <dbReference type="NCBI Taxonomy" id="128574"/>
    <lineage>
        <taxon>Bacteria</taxon>
        <taxon>Bacillati</taxon>
        <taxon>Bacillota</taxon>
        <taxon>Bacilli</taxon>
        <taxon>Bacillales</taxon>
        <taxon>Paenibacillaceae</taxon>
        <taxon>Paenibacillus</taxon>
    </lineage>
</organism>
<gene>
    <name evidence="7" type="ORF">QOZ95_004527</name>
</gene>
<dbReference type="Pfam" id="PF13977">
    <property type="entry name" value="TetR_C_6"/>
    <property type="match status" value="1"/>
</dbReference>
<feature type="DNA-binding region" description="H-T-H motif" evidence="5">
    <location>
        <begin position="31"/>
        <end position="50"/>
    </location>
</feature>
<evidence type="ECO:0000256" key="4">
    <source>
        <dbReference type="ARBA" id="ARBA00023163"/>
    </source>
</evidence>
<dbReference type="InterPro" id="IPR023772">
    <property type="entry name" value="DNA-bd_HTH_TetR-type_CS"/>
</dbReference>
<dbReference type="InterPro" id="IPR009057">
    <property type="entry name" value="Homeodomain-like_sf"/>
</dbReference>
<dbReference type="InterPro" id="IPR050624">
    <property type="entry name" value="HTH-type_Tx_Regulator"/>
</dbReference>
<dbReference type="InterPro" id="IPR039538">
    <property type="entry name" value="BetI_C"/>
</dbReference>
<dbReference type="Gene3D" id="1.10.10.60">
    <property type="entry name" value="Homeodomain-like"/>
    <property type="match status" value="1"/>
</dbReference>
<dbReference type="PANTHER" id="PTHR43479:SF11">
    <property type="entry name" value="ACREF_ENVCD OPERON REPRESSOR-RELATED"/>
    <property type="match status" value="1"/>
</dbReference>
<sequence length="206" mass="24004">MVRYKKSEEKQKMILYAAFQAVSELGFDSVTLQVIADYAKVSKGVVHYYFESKETVLIELLKWLTAKIYKKECASIELEKSAVKKLHAYISSAFVSPEKNRTFYRVYLDFLAKASRNPVYREINQQFYDNCNAIGKEIIQLGQKEGIFDINLSAEQTAPKIRAVIDGYLIQWLMMDRDDLHKFYREACLQTVISMLNNSSFFELRK</sequence>
<dbReference type="InterPro" id="IPR001647">
    <property type="entry name" value="HTH_TetR"/>
</dbReference>
<proteinExistence type="predicted"/>
<reference evidence="7 8" key="1">
    <citation type="submission" date="2023-07" db="EMBL/GenBank/DDBJ databases">
        <title>Genomic Encyclopedia of Type Strains, Phase IV (KMG-IV): sequencing the most valuable type-strain genomes for metagenomic binning, comparative biology and taxonomic classification.</title>
        <authorList>
            <person name="Goeker M."/>
        </authorList>
    </citation>
    <scope>NUCLEOTIDE SEQUENCE [LARGE SCALE GENOMIC DNA]</scope>
    <source>
        <strain evidence="7 8">DSM 14914</strain>
    </source>
</reference>
<evidence type="ECO:0000256" key="1">
    <source>
        <dbReference type="ARBA" id="ARBA00022491"/>
    </source>
</evidence>
<dbReference type="SUPFAM" id="SSF46689">
    <property type="entry name" value="Homeodomain-like"/>
    <property type="match status" value="1"/>
</dbReference>
<dbReference type="EMBL" id="JAUSWA010000034">
    <property type="protein sequence ID" value="MDQ0496337.1"/>
    <property type="molecule type" value="Genomic_DNA"/>
</dbReference>
<evidence type="ECO:0000313" key="8">
    <source>
        <dbReference type="Proteomes" id="UP001242811"/>
    </source>
</evidence>
<accession>A0ABU0L4V4</accession>
<dbReference type="PANTHER" id="PTHR43479">
    <property type="entry name" value="ACREF/ENVCD OPERON REPRESSOR-RELATED"/>
    <property type="match status" value="1"/>
</dbReference>